<dbReference type="GO" id="GO:0003729">
    <property type="term" value="F:mRNA binding"/>
    <property type="evidence" value="ECO:0007669"/>
    <property type="project" value="TreeGrafter"/>
</dbReference>
<dbReference type="SUPFAM" id="SSF101489">
    <property type="entry name" value="Eukaryotic initiation factor 4f subunit eIF4g, eIF4e-binding domain"/>
    <property type="match status" value="1"/>
</dbReference>
<reference evidence="10" key="1">
    <citation type="journal article" date="2020" name="Microb. Genom.">
        <title>Genetic diversity of clinical and environmental Mucorales isolates obtained from an investigation of mucormycosis cases among solid organ transplant recipients.</title>
        <authorList>
            <person name="Nguyen M.H."/>
            <person name="Kaul D."/>
            <person name="Muto C."/>
            <person name="Cheng S.J."/>
            <person name="Richter R.A."/>
            <person name="Bruno V.M."/>
            <person name="Liu G."/>
            <person name="Beyhan S."/>
            <person name="Sundermann A.J."/>
            <person name="Mounaud S."/>
            <person name="Pasculle A.W."/>
            <person name="Nierman W.C."/>
            <person name="Driscoll E."/>
            <person name="Cumbie R."/>
            <person name="Clancy C.J."/>
            <person name="Dupont C.L."/>
        </authorList>
    </citation>
    <scope>NUCLEOTIDE SEQUENCE</scope>
    <source>
        <strain evidence="10">GL11</strain>
    </source>
</reference>
<comment type="similarity">
    <text evidence="2">Belongs to the eukaryotic initiation factor 4G family.</text>
</comment>
<feature type="region of interest" description="Disordered" evidence="8">
    <location>
        <begin position="436"/>
        <end position="512"/>
    </location>
</feature>
<dbReference type="Pfam" id="PF02847">
    <property type="entry name" value="MA3"/>
    <property type="match status" value="1"/>
</dbReference>
<evidence type="ECO:0000313" key="11">
    <source>
        <dbReference type="Proteomes" id="UP000716291"/>
    </source>
</evidence>
<dbReference type="GO" id="GO:0016281">
    <property type="term" value="C:eukaryotic translation initiation factor 4F complex"/>
    <property type="evidence" value="ECO:0007669"/>
    <property type="project" value="TreeGrafter"/>
</dbReference>
<feature type="compositionally biased region" description="Polar residues" evidence="8">
    <location>
        <begin position="1088"/>
        <end position="1100"/>
    </location>
</feature>
<keyword evidence="4" id="KW-0396">Initiation factor</keyword>
<feature type="region of interest" description="Disordered" evidence="8">
    <location>
        <begin position="1027"/>
        <end position="1218"/>
    </location>
</feature>
<proteinExistence type="inferred from homology"/>
<feature type="compositionally biased region" description="Low complexity" evidence="8">
    <location>
        <begin position="1072"/>
        <end position="1087"/>
    </location>
</feature>
<dbReference type="SUPFAM" id="SSF48371">
    <property type="entry name" value="ARM repeat"/>
    <property type="match status" value="2"/>
</dbReference>
<dbReference type="InterPro" id="IPR016024">
    <property type="entry name" value="ARM-type_fold"/>
</dbReference>
<feature type="compositionally biased region" description="Polar residues" evidence="8">
    <location>
        <begin position="1197"/>
        <end position="1215"/>
    </location>
</feature>
<feature type="region of interest" description="Disordered" evidence="8">
    <location>
        <begin position="641"/>
        <end position="688"/>
    </location>
</feature>
<feature type="compositionally biased region" description="Polar residues" evidence="8">
    <location>
        <begin position="27"/>
        <end position="61"/>
    </location>
</feature>
<feature type="compositionally biased region" description="Polar residues" evidence="8">
    <location>
        <begin position="1"/>
        <end position="11"/>
    </location>
</feature>
<dbReference type="GO" id="GO:0003743">
    <property type="term" value="F:translation initiation factor activity"/>
    <property type="evidence" value="ECO:0007669"/>
    <property type="project" value="UniProtKB-KW"/>
</dbReference>
<keyword evidence="7" id="KW-0648">Protein biosynthesis</keyword>
<dbReference type="EMBL" id="JAANQT010000096">
    <property type="protein sequence ID" value="KAG1314651.1"/>
    <property type="molecule type" value="Genomic_DNA"/>
</dbReference>
<evidence type="ECO:0000256" key="1">
    <source>
        <dbReference type="ARBA" id="ARBA00004496"/>
    </source>
</evidence>
<dbReference type="OrthoDB" id="514777at2759"/>
<evidence type="ECO:0000256" key="7">
    <source>
        <dbReference type="ARBA" id="ARBA00022917"/>
    </source>
</evidence>
<dbReference type="InterPro" id="IPR036211">
    <property type="entry name" value="eIF4G_eIF4E-bd_sf"/>
</dbReference>
<feature type="compositionally biased region" description="Polar residues" evidence="8">
    <location>
        <begin position="647"/>
        <end position="658"/>
    </location>
</feature>
<dbReference type="InterPro" id="IPR003890">
    <property type="entry name" value="MIF4G-like_typ-3"/>
</dbReference>
<feature type="region of interest" description="Disordered" evidence="8">
    <location>
        <begin position="1"/>
        <end position="63"/>
    </location>
</feature>
<keyword evidence="6" id="KW-0694">RNA-binding</keyword>
<dbReference type="PROSITE" id="PS51366">
    <property type="entry name" value="MI"/>
    <property type="match status" value="1"/>
</dbReference>
<protein>
    <recommendedName>
        <fullName evidence="9">MI domain-containing protein</fullName>
    </recommendedName>
</protein>
<dbReference type="Proteomes" id="UP000716291">
    <property type="component" value="Unassembled WGS sequence"/>
</dbReference>
<evidence type="ECO:0000256" key="2">
    <source>
        <dbReference type="ARBA" id="ARBA00005775"/>
    </source>
</evidence>
<feature type="compositionally biased region" description="Polar residues" evidence="8">
    <location>
        <begin position="315"/>
        <end position="336"/>
    </location>
</feature>
<comment type="caution">
    <text evidence="10">The sequence shown here is derived from an EMBL/GenBank/DDBJ whole genome shotgun (WGS) entry which is preliminary data.</text>
</comment>
<feature type="region of interest" description="Disordered" evidence="8">
    <location>
        <begin position="524"/>
        <end position="543"/>
    </location>
</feature>
<evidence type="ECO:0000256" key="8">
    <source>
        <dbReference type="SAM" id="MobiDB-lite"/>
    </source>
</evidence>
<sequence>MNKAIHNSDNARPNKFNYVQAARPSYPRNTVKPQQRAEGTNDLQPDYKNSSTYTPSATQGHSTFKKTYSSSYKSKENNTYNNNFKKASVQLPMAPPTETPHIQFGSINQNSNISVSSTNISNKTGDIPVLKEVKFGSLPATDATLHRPQIRSQQQQQPKTEIPRSARTTNDARLFTQPYAPRRDFNQGDYPNNNNNNSNNRYYNNRHNGNHKNGYVKPPAAPQQNNHYNSNSNNVNNTPIVSYQSYSTLQQPQHIQSQTTSTPTPTPPPPQQPTHQSPLLQPTTTSSSSYHRSSPKIQQSPQMQQQSPQQTSPSMHASPSMNYTKKNISPSMPHSSPVTTTAWPPHPLYPYYSQYGVQVPPYNGMAPHSRGYVPPSHVKKPIAIVDPNTGVALDTTPMALSTVTVPTKTEKFEFKIPQPNVSKRVEIVDPATRDRELREKREREEAELEAKRKAEEERLEQERKATEQKEREERERLEKERLEREEKEREEKEREEKEREEKERKDKEEAERLEKERLAAIEAEIQKKNEEEKARRKAEEEQELKRIKSELEAKKKKDEEERARSSALPTRSVQLIEDPSTVQYPSTVEPPSKVNGRFTYSVEFLKLFSTLCKDTTVDLTLLKDAVASAPDYQNSSTNVIRERSGSHRGQNGSSSSFRMGSRDGRMEMGKFNTGRPLNPRNNNSNGMFMERQASSGARGGRGGMGRQGSMKIIRNPSQQQTPLMSTSEPVAPLEKTENRWVPATILSQQTQIKPAETTENGLLSEEVIIRKVKALLNKLTVEKFDSISAQIFEYCKQSEKEEDGKALRTVIKLTFEKACDEPAFASMWARLCRRMSDSMTNDIRDTSLLDDKGNVSFGVLLFRRYLFNRCQKEFEKGWKVNMPEMEEGEMLTDEYYAAAKAKRQGLGLIQFIGELFKLEMLSERIMYHCLTKLCNDPTNAGDEEAESLCKLLSTIGKKLDSKPQTARWIDVVIQRMKDEMINSSKMSSRMKFMIQDILDLRKQNWVPRNASNQVAPTTLAKIHEMAEKNKEQKEATAVKRGSSNRGPYIPNQYNNNMQRTGSYRGGRDHFHNNNNNTSGNSANSNSSADGWNTVGISSPVSDKPRVNELSNFGKTDRSRSKNNILGPSNSPFPSLARNKTNTDNKNSGDGRSSPAVNMFSALSDGDKTEGRKRPGEGRSSPAVNMFNALSDGDESSKTSQPSPKISSSDANSSANKLPDEVIKRKSKNIIEEYFNIRDKKELAECIKELDDSHYLELFAEETLTVVEKKSEDVDTMCDVVDYLLSENLIDKQTYVKAFKKFMEGYEDLVIDVPQAPKYVAKLLDASSITLSDEGTEEIFNHLN</sequence>
<accession>A0A9P6XIR2</accession>
<evidence type="ECO:0000256" key="4">
    <source>
        <dbReference type="ARBA" id="ARBA00022540"/>
    </source>
</evidence>
<evidence type="ECO:0000313" key="10">
    <source>
        <dbReference type="EMBL" id="KAG1314651.1"/>
    </source>
</evidence>
<dbReference type="Gene3D" id="1.25.40.180">
    <property type="match status" value="2"/>
</dbReference>
<feature type="compositionally biased region" description="Polar residues" evidence="8">
    <location>
        <begin position="1121"/>
        <end position="1139"/>
    </location>
</feature>
<feature type="compositionally biased region" description="Polar residues" evidence="8">
    <location>
        <begin position="1041"/>
        <end position="1061"/>
    </location>
</feature>
<dbReference type="SMART" id="SM00544">
    <property type="entry name" value="MA3"/>
    <property type="match status" value="1"/>
</dbReference>
<feature type="domain" description="MI" evidence="9">
    <location>
        <begin position="1221"/>
        <end position="1342"/>
    </location>
</feature>
<dbReference type="InterPro" id="IPR003891">
    <property type="entry name" value="Initiation_fac_eIF4g_MI"/>
</dbReference>
<dbReference type="PANTHER" id="PTHR23253">
    <property type="entry name" value="EUKARYOTIC TRANSLATION INITIATION FACTOR 4 GAMMA"/>
    <property type="match status" value="1"/>
</dbReference>
<feature type="compositionally biased region" description="Low complexity" evidence="8">
    <location>
        <begin position="192"/>
        <end position="213"/>
    </location>
</feature>
<dbReference type="PANTHER" id="PTHR23253:SF9">
    <property type="entry name" value="EUKARYOTIC TRANSLATION INITIATION FACTOR 4 GAMMA 2"/>
    <property type="match status" value="1"/>
</dbReference>
<evidence type="ECO:0000256" key="6">
    <source>
        <dbReference type="ARBA" id="ARBA00022884"/>
    </source>
</evidence>
<keyword evidence="5" id="KW-0597">Phosphoprotein</keyword>
<feature type="compositionally biased region" description="Low complexity" evidence="8">
    <location>
        <begin position="247"/>
        <end position="263"/>
    </location>
</feature>
<dbReference type="Pfam" id="PF02854">
    <property type="entry name" value="MIF4G"/>
    <property type="match status" value="1"/>
</dbReference>
<evidence type="ECO:0000256" key="3">
    <source>
        <dbReference type="ARBA" id="ARBA00022490"/>
    </source>
</evidence>
<dbReference type="SMART" id="SM00543">
    <property type="entry name" value="MIF4G"/>
    <property type="match status" value="1"/>
</dbReference>
<dbReference type="GO" id="GO:0010494">
    <property type="term" value="C:cytoplasmic stress granule"/>
    <property type="evidence" value="ECO:0007669"/>
    <property type="project" value="UniProtKB-ARBA"/>
</dbReference>
<gene>
    <name evidence="10" type="ORF">G6F64_001295</name>
</gene>
<keyword evidence="11" id="KW-1185">Reference proteome</keyword>
<name>A0A9P6XIR2_RHIOR</name>
<keyword evidence="3" id="KW-0963">Cytoplasm</keyword>
<feature type="region of interest" description="Disordered" evidence="8">
    <location>
        <begin position="141"/>
        <end position="336"/>
    </location>
</feature>
<organism evidence="10 11">
    <name type="scientific">Rhizopus oryzae</name>
    <name type="common">Mucormycosis agent</name>
    <name type="synonym">Rhizopus arrhizus var. delemar</name>
    <dbReference type="NCBI Taxonomy" id="64495"/>
    <lineage>
        <taxon>Eukaryota</taxon>
        <taxon>Fungi</taxon>
        <taxon>Fungi incertae sedis</taxon>
        <taxon>Mucoromycota</taxon>
        <taxon>Mucoromycotina</taxon>
        <taxon>Mucoromycetes</taxon>
        <taxon>Mucorales</taxon>
        <taxon>Mucorineae</taxon>
        <taxon>Rhizopodaceae</taxon>
        <taxon>Rhizopus</taxon>
    </lineage>
</organism>
<feature type="compositionally biased region" description="Basic and acidic residues" evidence="8">
    <location>
        <begin position="1027"/>
        <end position="1037"/>
    </location>
</feature>
<evidence type="ECO:0000259" key="9">
    <source>
        <dbReference type="PROSITE" id="PS51366"/>
    </source>
</evidence>
<feature type="compositionally biased region" description="Low complexity" evidence="8">
    <location>
        <begin position="225"/>
        <end position="237"/>
    </location>
</feature>
<dbReference type="FunFam" id="1.25.40.180:FF:000020">
    <property type="entry name" value="Eukaryotic translation initiation factor subunit"/>
    <property type="match status" value="1"/>
</dbReference>
<comment type="subcellular location">
    <subcellularLocation>
        <location evidence="1">Cytoplasm</location>
    </subcellularLocation>
</comment>
<feature type="compositionally biased region" description="Basic and acidic residues" evidence="8">
    <location>
        <begin position="1164"/>
        <end position="1176"/>
    </location>
</feature>
<feature type="compositionally biased region" description="Low complexity" evidence="8">
    <location>
        <begin position="273"/>
        <end position="314"/>
    </location>
</feature>
<evidence type="ECO:0000256" key="5">
    <source>
        <dbReference type="ARBA" id="ARBA00022553"/>
    </source>
</evidence>